<dbReference type="Proteomes" id="UP000324091">
    <property type="component" value="Chromosome 9"/>
</dbReference>
<dbReference type="PROSITE" id="PS50089">
    <property type="entry name" value="ZF_RING_2"/>
    <property type="match status" value="1"/>
</dbReference>
<feature type="compositionally biased region" description="Polar residues" evidence="5">
    <location>
        <begin position="52"/>
        <end position="61"/>
    </location>
</feature>
<reference evidence="7 8" key="1">
    <citation type="submission" date="2019-04" db="EMBL/GenBank/DDBJ databases">
        <title>Chromosome genome assembly for Takifugu flavidus.</title>
        <authorList>
            <person name="Xiao S."/>
        </authorList>
    </citation>
    <scope>NUCLEOTIDE SEQUENCE [LARGE SCALE GENOMIC DNA]</scope>
    <source>
        <strain evidence="7">HTHZ2018</strain>
        <tissue evidence="7">Muscle</tissue>
    </source>
</reference>
<dbReference type="Gene3D" id="3.30.40.10">
    <property type="entry name" value="Zinc/RING finger domain, C3HC4 (zinc finger)"/>
    <property type="match status" value="1"/>
</dbReference>
<dbReference type="PANTHER" id="PTHR23041">
    <property type="entry name" value="RING FINGER DOMAIN-CONTAINING"/>
    <property type="match status" value="1"/>
</dbReference>
<dbReference type="InterPro" id="IPR043295">
    <property type="entry name" value="RING-HC_RNF4"/>
</dbReference>
<proteinExistence type="predicted"/>
<gene>
    <name evidence="7" type="ORF">D4764_09G0005630</name>
</gene>
<organism evidence="7 8">
    <name type="scientific">Takifugu flavidus</name>
    <name type="common">sansaifugu</name>
    <dbReference type="NCBI Taxonomy" id="433684"/>
    <lineage>
        <taxon>Eukaryota</taxon>
        <taxon>Metazoa</taxon>
        <taxon>Chordata</taxon>
        <taxon>Craniata</taxon>
        <taxon>Vertebrata</taxon>
        <taxon>Euteleostomi</taxon>
        <taxon>Actinopterygii</taxon>
        <taxon>Neopterygii</taxon>
        <taxon>Teleostei</taxon>
        <taxon>Neoteleostei</taxon>
        <taxon>Acanthomorphata</taxon>
        <taxon>Eupercaria</taxon>
        <taxon>Tetraodontiformes</taxon>
        <taxon>Tetradontoidea</taxon>
        <taxon>Tetraodontidae</taxon>
        <taxon>Takifugu</taxon>
    </lineage>
</organism>
<evidence type="ECO:0000313" key="8">
    <source>
        <dbReference type="Proteomes" id="UP000324091"/>
    </source>
</evidence>
<dbReference type="Pfam" id="PF13639">
    <property type="entry name" value="zf-RING_2"/>
    <property type="match status" value="1"/>
</dbReference>
<protein>
    <submittedName>
        <fullName evidence="7">E3 ubiquitin-protein ligase RNF4</fullName>
    </submittedName>
</protein>
<dbReference type="InterPro" id="IPR017907">
    <property type="entry name" value="Znf_RING_CS"/>
</dbReference>
<keyword evidence="2 4" id="KW-0863">Zinc-finger</keyword>
<dbReference type="GO" id="GO:0045944">
    <property type="term" value="P:positive regulation of transcription by RNA polymerase II"/>
    <property type="evidence" value="ECO:0007669"/>
    <property type="project" value="TreeGrafter"/>
</dbReference>
<keyword evidence="3" id="KW-0862">Zinc</keyword>
<dbReference type="InterPro" id="IPR001841">
    <property type="entry name" value="Znf_RING"/>
</dbReference>
<name>A0A5C6MJY3_9TELE</name>
<keyword evidence="1" id="KW-0479">Metal-binding</keyword>
<dbReference type="SUPFAM" id="SSF57850">
    <property type="entry name" value="RING/U-box"/>
    <property type="match status" value="1"/>
</dbReference>
<keyword evidence="8" id="KW-1185">Reference proteome</keyword>
<evidence type="ECO:0000259" key="6">
    <source>
        <dbReference type="PROSITE" id="PS50089"/>
    </source>
</evidence>
<dbReference type="CDD" id="cd16533">
    <property type="entry name" value="RING-HC_RNF4"/>
    <property type="match status" value="1"/>
</dbReference>
<evidence type="ECO:0000256" key="3">
    <source>
        <dbReference type="ARBA" id="ARBA00022833"/>
    </source>
</evidence>
<feature type="non-terminal residue" evidence="7">
    <location>
        <position position="1"/>
    </location>
</feature>
<evidence type="ECO:0000256" key="1">
    <source>
        <dbReference type="ARBA" id="ARBA00022723"/>
    </source>
</evidence>
<feature type="domain" description="RING-type" evidence="6">
    <location>
        <begin position="152"/>
        <end position="197"/>
    </location>
</feature>
<dbReference type="PROSITE" id="PS00518">
    <property type="entry name" value="ZF_RING_1"/>
    <property type="match status" value="1"/>
</dbReference>
<dbReference type="EMBL" id="RHFK02000022">
    <property type="protein sequence ID" value="TWW55514.1"/>
    <property type="molecule type" value="Genomic_DNA"/>
</dbReference>
<dbReference type="InterPro" id="IPR047134">
    <property type="entry name" value="RNF4"/>
</dbReference>
<dbReference type="GO" id="GO:0008270">
    <property type="term" value="F:zinc ion binding"/>
    <property type="evidence" value="ECO:0007669"/>
    <property type="project" value="UniProtKB-KW"/>
</dbReference>
<accession>A0A5C6MJY3</accession>
<evidence type="ECO:0000313" key="7">
    <source>
        <dbReference type="EMBL" id="TWW55514.1"/>
    </source>
</evidence>
<dbReference type="PANTHER" id="PTHR23041:SF78">
    <property type="entry name" value="E3 UBIQUITIN-PROTEIN LIGASE RNF4"/>
    <property type="match status" value="1"/>
</dbReference>
<feature type="region of interest" description="Disordered" evidence="5">
    <location>
        <begin position="30"/>
        <end position="63"/>
    </location>
</feature>
<evidence type="ECO:0000256" key="4">
    <source>
        <dbReference type="PROSITE-ProRule" id="PRU00175"/>
    </source>
</evidence>
<dbReference type="AlphaFoldDB" id="A0A5C6MJY3"/>
<sequence>RCIYADDFCIFHCCGVLICVKAQRKRRTTGSPLVVRSSTKTSRRVSARRAANDTSMSNGNIDSAAEPIDVADSVEEVVDLTCEGSECAVVDLTSNDSVLLLDEGPQRSTVTTAESYVVSSDEDDNAAPVLKTSVVSLHDNSVFRPTPGTISCPVCLDSYCEIVDSGRLVVSTKCGHVFCSQCLRDALTSSHTCPTCRKRLTHRQYHPLYI</sequence>
<dbReference type="InterPro" id="IPR013083">
    <property type="entry name" value="Znf_RING/FYVE/PHD"/>
</dbReference>
<dbReference type="SMART" id="SM00184">
    <property type="entry name" value="RING"/>
    <property type="match status" value="1"/>
</dbReference>
<comment type="caution">
    <text evidence="7">The sequence shown here is derived from an EMBL/GenBank/DDBJ whole genome shotgun (WGS) entry which is preliminary data.</text>
</comment>
<evidence type="ECO:0000256" key="2">
    <source>
        <dbReference type="ARBA" id="ARBA00022771"/>
    </source>
</evidence>
<evidence type="ECO:0000256" key="5">
    <source>
        <dbReference type="SAM" id="MobiDB-lite"/>
    </source>
</evidence>